<protein>
    <submittedName>
        <fullName evidence="1">Uncharacterized protein</fullName>
    </submittedName>
</protein>
<accession>A0A5E7ZE74</accession>
<sequence length="34" mass="3689">MTAASLDSRLRGNDGCSVSFALIRFIFAARETPD</sequence>
<dbReference type="EMBL" id="CABVLI010000040">
    <property type="protein sequence ID" value="VVT17376.1"/>
    <property type="molecule type" value="Genomic_DNA"/>
</dbReference>
<dbReference type="AlphaFoldDB" id="A0A5E7ZE74"/>
<reference evidence="1 2" key="1">
    <citation type="submission" date="2019-09" db="EMBL/GenBank/DDBJ databases">
        <authorList>
            <person name="Dittami M. S."/>
        </authorList>
    </citation>
    <scope>NUCLEOTIDE SEQUENCE [LARGE SCALE GENOMIC DNA]</scope>
    <source>
        <strain evidence="1">SPHINGO391</strain>
    </source>
</reference>
<organism evidence="1 2">
    <name type="scientific">Sphingomonas aurantiaca</name>
    <dbReference type="NCBI Taxonomy" id="185949"/>
    <lineage>
        <taxon>Bacteria</taxon>
        <taxon>Pseudomonadati</taxon>
        <taxon>Pseudomonadota</taxon>
        <taxon>Alphaproteobacteria</taxon>
        <taxon>Sphingomonadales</taxon>
        <taxon>Sphingomonadaceae</taxon>
        <taxon>Sphingomonas</taxon>
    </lineage>
</organism>
<gene>
    <name evidence="1" type="ORF">SPHINGO391_450097</name>
</gene>
<evidence type="ECO:0000313" key="2">
    <source>
        <dbReference type="Proteomes" id="UP000326857"/>
    </source>
</evidence>
<evidence type="ECO:0000313" key="1">
    <source>
        <dbReference type="EMBL" id="VVT17376.1"/>
    </source>
</evidence>
<dbReference type="Proteomes" id="UP000326857">
    <property type="component" value="Unassembled WGS sequence"/>
</dbReference>
<name>A0A5E7ZE74_9SPHN</name>
<proteinExistence type="predicted"/>